<organism evidence="1">
    <name type="scientific">Anguilla anguilla</name>
    <name type="common">European freshwater eel</name>
    <name type="synonym">Muraena anguilla</name>
    <dbReference type="NCBI Taxonomy" id="7936"/>
    <lineage>
        <taxon>Eukaryota</taxon>
        <taxon>Metazoa</taxon>
        <taxon>Chordata</taxon>
        <taxon>Craniata</taxon>
        <taxon>Vertebrata</taxon>
        <taxon>Euteleostomi</taxon>
        <taxon>Actinopterygii</taxon>
        <taxon>Neopterygii</taxon>
        <taxon>Teleostei</taxon>
        <taxon>Anguilliformes</taxon>
        <taxon>Anguillidae</taxon>
        <taxon>Anguilla</taxon>
    </lineage>
</organism>
<dbReference type="EMBL" id="GBXM01099753">
    <property type="protein sequence ID" value="JAH08824.1"/>
    <property type="molecule type" value="Transcribed_RNA"/>
</dbReference>
<reference evidence="1" key="2">
    <citation type="journal article" date="2015" name="Fish Shellfish Immunol.">
        <title>Early steps in the European eel (Anguilla anguilla)-Vibrio vulnificus interaction in the gills: Role of the RtxA13 toxin.</title>
        <authorList>
            <person name="Callol A."/>
            <person name="Pajuelo D."/>
            <person name="Ebbesson L."/>
            <person name="Teles M."/>
            <person name="MacKenzie S."/>
            <person name="Amaro C."/>
        </authorList>
    </citation>
    <scope>NUCLEOTIDE SEQUENCE</scope>
</reference>
<accession>A0A0E9PWG9</accession>
<proteinExistence type="predicted"/>
<sequence length="49" mass="5898">MKIIICIQPHIFSNKYNWSRIRKQITGIKFNSRYNFPSAHCHHRALLSK</sequence>
<evidence type="ECO:0000313" key="1">
    <source>
        <dbReference type="EMBL" id="JAH08824.1"/>
    </source>
</evidence>
<protein>
    <submittedName>
        <fullName evidence="1">Uncharacterized protein</fullName>
    </submittedName>
</protein>
<reference evidence="1" key="1">
    <citation type="submission" date="2014-11" db="EMBL/GenBank/DDBJ databases">
        <authorList>
            <person name="Amaro Gonzalez C."/>
        </authorList>
    </citation>
    <scope>NUCLEOTIDE SEQUENCE</scope>
</reference>
<dbReference type="AlphaFoldDB" id="A0A0E9PWG9"/>
<name>A0A0E9PWG9_ANGAN</name>